<dbReference type="NCBIfam" id="NF033547">
    <property type="entry name" value="transpos_IS1595"/>
    <property type="match status" value="1"/>
</dbReference>
<accession>A0A5M6IKA3</accession>
<dbReference type="InterPro" id="IPR024445">
    <property type="entry name" value="Tnp_ISXO2-like"/>
</dbReference>
<dbReference type="Pfam" id="PF12762">
    <property type="entry name" value="DDE_Tnp_IS1595"/>
    <property type="match status" value="1"/>
</dbReference>
<dbReference type="EMBL" id="VWPK01000072">
    <property type="protein sequence ID" value="KAA5608684.1"/>
    <property type="molecule type" value="Genomic_DNA"/>
</dbReference>
<proteinExistence type="predicted"/>
<feature type="domain" description="ISXO2-like transposase" evidence="1">
    <location>
        <begin position="64"/>
        <end position="216"/>
    </location>
</feature>
<dbReference type="OrthoDB" id="271821at2"/>
<dbReference type="Proteomes" id="UP000325255">
    <property type="component" value="Unassembled WGS sequence"/>
</dbReference>
<evidence type="ECO:0000259" key="1">
    <source>
        <dbReference type="SMART" id="SM01126"/>
    </source>
</evidence>
<dbReference type="SMART" id="SM01126">
    <property type="entry name" value="DDE_Tnp_IS1595"/>
    <property type="match status" value="1"/>
</dbReference>
<evidence type="ECO:0000313" key="3">
    <source>
        <dbReference type="Proteomes" id="UP000325255"/>
    </source>
</evidence>
<keyword evidence="3" id="KW-1185">Reference proteome</keyword>
<organism evidence="2 3">
    <name type="scientific">Rhodovastum atsumiense</name>
    <dbReference type="NCBI Taxonomy" id="504468"/>
    <lineage>
        <taxon>Bacteria</taxon>
        <taxon>Pseudomonadati</taxon>
        <taxon>Pseudomonadota</taxon>
        <taxon>Alphaproteobacteria</taxon>
        <taxon>Acetobacterales</taxon>
        <taxon>Acetobacteraceae</taxon>
        <taxon>Rhodovastum</taxon>
    </lineage>
</organism>
<sequence>MADTKLPFTAWFRAMHLMTSTKQGISAVELGRRLGVSYPTAWYLHKRIRHAMTQESDRCQLSAPIEGRSTPIVEADDVYLGGERNEGSGTAGKTRVIAAAERHPSGRMGAVAMQVVSGFSNAEAAAFRDTHLAAGAKVYTDGMPAFHAFGEGGRTHVATVTGGKRPERERGAPFFNVNTLISNLSTSLKATFKLFSPKHLPDYLGAFCWTANRRRNMRGMVDALCSAAARSSRLTRRTVYA</sequence>
<comment type="caution">
    <text evidence="2">The sequence shown here is derived from an EMBL/GenBank/DDBJ whole genome shotgun (WGS) entry which is preliminary data.</text>
</comment>
<gene>
    <name evidence="2" type="ORF">F1189_27940</name>
</gene>
<dbReference type="AlphaFoldDB" id="A0A5M6IKA3"/>
<reference evidence="2 3" key="1">
    <citation type="submission" date="2019-09" db="EMBL/GenBank/DDBJ databases">
        <title>Genome sequence of Rhodovastum atsumiense, a diverse member of the Acetobacteraceae family of non-sulfur purple photosynthetic bacteria.</title>
        <authorList>
            <person name="Meyer T."/>
            <person name="Kyndt J."/>
        </authorList>
    </citation>
    <scope>NUCLEOTIDE SEQUENCE [LARGE SCALE GENOMIC DNA]</scope>
    <source>
        <strain evidence="2 3">DSM 21279</strain>
    </source>
</reference>
<evidence type="ECO:0000313" key="2">
    <source>
        <dbReference type="EMBL" id="KAA5608684.1"/>
    </source>
</evidence>
<name>A0A5M6IKA3_9PROT</name>
<protein>
    <submittedName>
        <fullName evidence="2">IS1595 family transposase</fullName>
    </submittedName>
</protein>